<keyword evidence="1" id="KW-1133">Transmembrane helix</keyword>
<dbReference type="GO" id="GO:0004519">
    <property type="term" value="F:endonuclease activity"/>
    <property type="evidence" value="ECO:0007669"/>
    <property type="project" value="UniProtKB-KW"/>
</dbReference>
<evidence type="ECO:0000256" key="1">
    <source>
        <dbReference type="SAM" id="Phobius"/>
    </source>
</evidence>
<organism evidence="3 4">
    <name type="scientific">Giesbergeria sinuosa</name>
    <dbReference type="NCBI Taxonomy" id="80883"/>
    <lineage>
        <taxon>Bacteria</taxon>
        <taxon>Pseudomonadati</taxon>
        <taxon>Pseudomonadota</taxon>
        <taxon>Betaproteobacteria</taxon>
        <taxon>Burkholderiales</taxon>
        <taxon>Comamonadaceae</taxon>
        <taxon>Giesbergeria</taxon>
    </lineage>
</organism>
<keyword evidence="3" id="KW-0378">Hydrolase</keyword>
<name>A0ABV9Q9N9_9BURK</name>
<evidence type="ECO:0000259" key="2">
    <source>
        <dbReference type="SMART" id="SM00507"/>
    </source>
</evidence>
<dbReference type="Pfam" id="PF01844">
    <property type="entry name" value="HNH"/>
    <property type="match status" value="1"/>
</dbReference>
<dbReference type="Gene3D" id="1.10.30.50">
    <property type="match status" value="1"/>
</dbReference>
<dbReference type="Proteomes" id="UP001596001">
    <property type="component" value="Unassembled WGS sequence"/>
</dbReference>
<keyword evidence="1" id="KW-0472">Membrane</keyword>
<comment type="caution">
    <text evidence="3">The sequence shown here is derived from an EMBL/GenBank/DDBJ whole genome shotgun (WGS) entry which is preliminary data.</text>
</comment>
<proteinExistence type="predicted"/>
<keyword evidence="3" id="KW-0255">Endonuclease</keyword>
<dbReference type="SMART" id="SM00507">
    <property type="entry name" value="HNHc"/>
    <property type="match status" value="1"/>
</dbReference>
<accession>A0ABV9Q9N9</accession>
<keyword evidence="4" id="KW-1185">Reference proteome</keyword>
<dbReference type="RefSeq" id="WP_382429536.1">
    <property type="nucleotide sequence ID" value="NZ_JBHSHJ010000001.1"/>
</dbReference>
<dbReference type="EMBL" id="JBHSHJ010000001">
    <property type="protein sequence ID" value="MFC4787773.1"/>
    <property type="molecule type" value="Genomic_DNA"/>
</dbReference>
<evidence type="ECO:0000313" key="3">
    <source>
        <dbReference type="EMBL" id="MFC4787773.1"/>
    </source>
</evidence>
<dbReference type="InterPro" id="IPR003615">
    <property type="entry name" value="HNH_nuc"/>
</dbReference>
<protein>
    <submittedName>
        <fullName evidence="3">HNH endonuclease</fullName>
    </submittedName>
</protein>
<dbReference type="CDD" id="cd00085">
    <property type="entry name" value="HNHc"/>
    <property type="match status" value="1"/>
</dbReference>
<feature type="transmembrane region" description="Helical" evidence="1">
    <location>
        <begin position="337"/>
        <end position="357"/>
    </location>
</feature>
<evidence type="ECO:0000313" key="4">
    <source>
        <dbReference type="Proteomes" id="UP001596001"/>
    </source>
</evidence>
<reference evidence="4" key="1">
    <citation type="journal article" date="2019" name="Int. J. Syst. Evol. Microbiol.">
        <title>The Global Catalogue of Microorganisms (GCM) 10K type strain sequencing project: providing services to taxonomists for standard genome sequencing and annotation.</title>
        <authorList>
            <consortium name="The Broad Institute Genomics Platform"/>
            <consortium name="The Broad Institute Genome Sequencing Center for Infectious Disease"/>
            <person name="Wu L."/>
            <person name="Ma J."/>
        </authorList>
    </citation>
    <scope>NUCLEOTIDE SEQUENCE [LARGE SCALE GENOMIC DNA]</scope>
    <source>
        <strain evidence="4">CCUG 49452</strain>
    </source>
</reference>
<keyword evidence="1" id="KW-0812">Transmembrane</keyword>
<dbReference type="InterPro" id="IPR002711">
    <property type="entry name" value="HNH"/>
</dbReference>
<feature type="domain" description="HNH nuclease" evidence="2">
    <location>
        <begin position="129"/>
        <end position="178"/>
    </location>
</feature>
<keyword evidence="3" id="KW-0540">Nuclease</keyword>
<gene>
    <name evidence="3" type="ORF">ACFO6X_02025</name>
</gene>
<sequence length="358" mass="40889">MFYVYDREIFFKLFMSICRICLQDSNYLKFKTEHIGICQICIDHLNEAPEPAQFSENRIGDLLRKGMAKRNPSYTEAEYQQALPRWLNRLLADPKNNGIDFKRVRAYRRGLLRATGDRRWDYPSDWIERTRRIRMRDQCCQACGECGIPLDVHHIIYLSKYGTNRQENLVSLCRFCHEEEHGKVFDFGEAEEPEGLNPIKPRLEQVPSPQAQPVIPSPSITAQVQSAAFTKPTERASDHWRTVISDPEPLASYVDFSSCPRCTTELTLPVHKAVRGQKLRCKQCGLIFLYEVTTSLAGTSTSYMAPAPVVQQVQVLKTSRDVIDAPRPKPRPPAKMAATDLWVLLAISIFILAIVLMG</sequence>